<dbReference type="Pfam" id="PF14119">
    <property type="entry name" value="DUF4288"/>
    <property type="match status" value="1"/>
</dbReference>
<evidence type="ECO:0000313" key="2">
    <source>
        <dbReference type="Proteomes" id="UP001162741"/>
    </source>
</evidence>
<sequence length="117" mass="13534">MNWFVAKIVYQIICGQGVHQPQFDEQLRLISAGNKQEAWQKAASIGQQEQHSFLNQKKELVEWRFINVPELYALDDLKDGMEIYSRVEEPENETSYVALLQMKASQLQVPKVLALNL</sequence>
<reference evidence="1" key="1">
    <citation type="submission" date="2022-10" db="EMBL/GenBank/DDBJ databases">
        <title>Chitinophaga sp. nov., isolated from soil.</title>
        <authorList>
            <person name="Jeon C.O."/>
        </authorList>
    </citation>
    <scope>NUCLEOTIDE SEQUENCE</scope>
    <source>
        <strain evidence="1">R8</strain>
    </source>
</reference>
<organism evidence="1 2">
    <name type="scientific">Chitinophaga horti</name>
    <dbReference type="NCBI Taxonomy" id="2920382"/>
    <lineage>
        <taxon>Bacteria</taxon>
        <taxon>Pseudomonadati</taxon>
        <taxon>Bacteroidota</taxon>
        <taxon>Chitinophagia</taxon>
        <taxon>Chitinophagales</taxon>
        <taxon>Chitinophagaceae</taxon>
        <taxon>Chitinophaga</taxon>
    </lineage>
</organism>
<dbReference type="Proteomes" id="UP001162741">
    <property type="component" value="Chromosome"/>
</dbReference>
<protein>
    <submittedName>
        <fullName evidence="1">DUF4288 domain-containing protein</fullName>
    </submittedName>
</protein>
<name>A0ABY6IWL2_9BACT</name>
<dbReference type="EMBL" id="CP107006">
    <property type="protein sequence ID" value="UYQ91633.1"/>
    <property type="molecule type" value="Genomic_DNA"/>
</dbReference>
<proteinExistence type="predicted"/>
<keyword evidence="2" id="KW-1185">Reference proteome</keyword>
<accession>A0ABY6IWL2</accession>
<gene>
    <name evidence="1" type="ORF">MKQ68_16210</name>
</gene>
<evidence type="ECO:0000313" key="1">
    <source>
        <dbReference type="EMBL" id="UYQ91633.1"/>
    </source>
</evidence>
<dbReference type="RefSeq" id="WP_244840504.1">
    <property type="nucleotide sequence ID" value="NZ_CP107006.1"/>
</dbReference>
<dbReference type="InterPro" id="IPR025630">
    <property type="entry name" value="DUF4288"/>
</dbReference>